<dbReference type="EMBL" id="CP005961">
    <property type="protein sequence ID" value="AHZ73562.1"/>
    <property type="molecule type" value="Genomic_DNA"/>
</dbReference>
<evidence type="ECO:0000313" key="2">
    <source>
        <dbReference type="Proteomes" id="UP000026913"/>
    </source>
</evidence>
<dbReference type="AlphaFoldDB" id="A0A024ELA1"/>
<dbReference type="KEGG" id="pman:OU5_P0310"/>
<protein>
    <submittedName>
        <fullName evidence="1">Uncharacterized protein</fullName>
    </submittedName>
</protein>
<organism evidence="1 2">
    <name type="scientific">Pseudomonas mandelii JR-1</name>
    <dbReference type="NCBI Taxonomy" id="1147786"/>
    <lineage>
        <taxon>Bacteria</taxon>
        <taxon>Pseudomonadati</taxon>
        <taxon>Pseudomonadota</taxon>
        <taxon>Gammaproteobacteria</taxon>
        <taxon>Pseudomonadales</taxon>
        <taxon>Pseudomonadaceae</taxon>
        <taxon>Pseudomonas</taxon>
    </lineage>
</organism>
<sequence>MPAKKMATTVNPATAGVPPTMCQSSELYIRGHSPGGSSKVTGSSGLGVTVQVPPKFPSTRPTTRQWPSCTGIWRYWQISVCFTNTVALSITCIEKPIFVATQKTSTCQVMEIMKLNI</sequence>
<accession>A0A024ELA1</accession>
<gene>
    <name evidence="1" type="ORF">OU5_P0310</name>
</gene>
<name>A0A024ELA1_9PSED</name>
<evidence type="ECO:0000313" key="1">
    <source>
        <dbReference type="EMBL" id="AHZ73562.1"/>
    </source>
</evidence>
<reference evidence="1 2" key="1">
    <citation type="journal article" date="2012" name="J. Bacteriol.">
        <title>Genome sequence of cold-adapted Pseudomonas mandelii strain JR-1.</title>
        <authorList>
            <person name="Jang S.H."/>
            <person name="Kim J."/>
            <person name="Kim J."/>
            <person name="Hong S."/>
            <person name="Lee C."/>
        </authorList>
    </citation>
    <scope>NUCLEOTIDE SEQUENCE [LARGE SCALE GENOMIC DNA]</scope>
    <source>
        <strain evidence="1 2">JR-1</strain>
        <plasmid evidence="2">Plasmid</plasmid>
    </source>
</reference>
<geneLocation type="plasmid" evidence="2"/>
<keyword evidence="1" id="KW-0614">Plasmid</keyword>
<dbReference type="HOGENOM" id="CLU_2082816_0_0_6"/>
<proteinExistence type="predicted"/>
<dbReference type="Proteomes" id="UP000026913">
    <property type="component" value="Plasmid unnamed"/>
</dbReference>